<evidence type="ECO:0000313" key="5">
    <source>
        <dbReference type="EMBL" id="TEB29617.1"/>
    </source>
</evidence>
<dbReference type="AlphaFoldDB" id="A0A4Y7T617"/>
<dbReference type="Pfam" id="PF12796">
    <property type="entry name" value="Ank_2"/>
    <property type="match status" value="1"/>
</dbReference>
<evidence type="ECO:0000313" key="6">
    <source>
        <dbReference type="Proteomes" id="UP000298030"/>
    </source>
</evidence>
<dbReference type="InterPro" id="IPR002110">
    <property type="entry name" value="Ankyrin_rpt"/>
</dbReference>
<dbReference type="Proteomes" id="UP000298030">
    <property type="component" value="Unassembled WGS sequence"/>
</dbReference>
<dbReference type="OrthoDB" id="448455at2759"/>
<organism evidence="5 6">
    <name type="scientific">Coprinellus micaceus</name>
    <name type="common">Glistening ink-cap mushroom</name>
    <name type="synonym">Coprinus micaceus</name>
    <dbReference type="NCBI Taxonomy" id="71717"/>
    <lineage>
        <taxon>Eukaryota</taxon>
        <taxon>Fungi</taxon>
        <taxon>Dikarya</taxon>
        <taxon>Basidiomycota</taxon>
        <taxon>Agaricomycotina</taxon>
        <taxon>Agaricomycetes</taxon>
        <taxon>Agaricomycetidae</taxon>
        <taxon>Agaricales</taxon>
        <taxon>Agaricineae</taxon>
        <taxon>Psathyrellaceae</taxon>
        <taxon>Coprinellus</taxon>
    </lineage>
</organism>
<dbReference type="PANTHER" id="PTHR10039">
    <property type="entry name" value="AMELOGENIN"/>
    <property type="match status" value="1"/>
</dbReference>
<dbReference type="SMART" id="SM00248">
    <property type="entry name" value="ANK"/>
    <property type="match status" value="7"/>
</dbReference>
<dbReference type="STRING" id="71717.A0A4Y7T617"/>
<comment type="caution">
    <text evidence="5">The sequence shown here is derived from an EMBL/GenBank/DDBJ whole genome shotgun (WGS) entry which is preliminary data.</text>
</comment>
<reference evidence="5 6" key="1">
    <citation type="journal article" date="2019" name="Nat. Ecol. Evol.">
        <title>Megaphylogeny resolves global patterns of mushroom evolution.</title>
        <authorList>
            <person name="Varga T."/>
            <person name="Krizsan K."/>
            <person name="Foldi C."/>
            <person name="Dima B."/>
            <person name="Sanchez-Garcia M."/>
            <person name="Sanchez-Ramirez S."/>
            <person name="Szollosi G.J."/>
            <person name="Szarkandi J.G."/>
            <person name="Papp V."/>
            <person name="Albert L."/>
            <person name="Andreopoulos W."/>
            <person name="Angelini C."/>
            <person name="Antonin V."/>
            <person name="Barry K.W."/>
            <person name="Bougher N.L."/>
            <person name="Buchanan P."/>
            <person name="Buyck B."/>
            <person name="Bense V."/>
            <person name="Catcheside P."/>
            <person name="Chovatia M."/>
            <person name="Cooper J."/>
            <person name="Damon W."/>
            <person name="Desjardin D."/>
            <person name="Finy P."/>
            <person name="Geml J."/>
            <person name="Haridas S."/>
            <person name="Hughes K."/>
            <person name="Justo A."/>
            <person name="Karasinski D."/>
            <person name="Kautmanova I."/>
            <person name="Kiss B."/>
            <person name="Kocsube S."/>
            <person name="Kotiranta H."/>
            <person name="LaButti K.M."/>
            <person name="Lechner B.E."/>
            <person name="Liimatainen K."/>
            <person name="Lipzen A."/>
            <person name="Lukacs Z."/>
            <person name="Mihaltcheva S."/>
            <person name="Morgado L.N."/>
            <person name="Niskanen T."/>
            <person name="Noordeloos M.E."/>
            <person name="Ohm R.A."/>
            <person name="Ortiz-Santana B."/>
            <person name="Ovrebo C."/>
            <person name="Racz N."/>
            <person name="Riley R."/>
            <person name="Savchenko A."/>
            <person name="Shiryaev A."/>
            <person name="Soop K."/>
            <person name="Spirin V."/>
            <person name="Szebenyi C."/>
            <person name="Tomsovsky M."/>
            <person name="Tulloss R.E."/>
            <person name="Uehling J."/>
            <person name="Grigoriev I.V."/>
            <person name="Vagvolgyi C."/>
            <person name="Papp T."/>
            <person name="Martin F.M."/>
            <person name="Miettinen O."/>
            <person name="Hibbett D.S."/>
            <person name="Nagy L.G."/>
        </authorList>
    </citation>
    <scope>NUCLEOTIDE SEQUENCE [LARGE SCALE GENOMIC DNA]</scope>
    <source>
        <strain evidence="5 6">FP101781</strain>
    </source>
</reference>
<dbReference type="InterPro" id="IPR036770">
    <property type="entry name" value="Ankyrin_rpt-contain_sf"/>
</dbReference>
<feature type="compositionally biased region" description="Pro residues" evidence="2">
    <location>
        <begin position="88"/>
        <end position="99"/>
    </location>
</feature>
<feature type="compositionally biased region" description="Polar residues" evidence="2">
    <location>
        <begin position="71"/>
        <end position="83"/>
    </location>
</feature>
<evidence type="ECO:0000259" key="3">
    <source>
        <dbReference type="Pfam" id="PF22939"/>
    </source>
</evidence>
<dbReference type="Pfam" id="PF22939">
    <property type="entry name" value="WHD_GPIID"/>
    <property type="match status" value="1"/>
</dbReference>
<feature type="domain" description="GPI inositol-deacylase winged helix" evidence="3">
    <location>
        <begin position="450"/>
        <end position="526"/>
    </location>
</feature>
<evidence type="ECO:0000256" key="1">
    <source>
        <dbReference type="ARBA" id="ARBA00022737"/>
    </source>
</evidence>
<keyword evidence="1" id="KW-0677">Repeat</keyword>
<dbReference type="PANTHER" id="PTHR10039:SF15">
    <property type="entry name" value="NACHT DOMAIN-CONTAINING PROTEIN"/>
    <property type="match status" value="1"/>
</dbReference>
<dbReference type="Gene3D" id="1.25.40.20">
    <property type="entry name" value="Ankyrin repeat-containing domain"/>
    <property type="match status" value="2"/>
</dbReference>
<dbReference type="Pfam" id="PF24883">
    <property type="entry name" value="NPHP3_N"/>
    <property type="match status" value="1"/>
</dbReference>
<evidence type="ECO:0000259" key="4">
    <source>
        <dbReference type="Pfam" id="PF24883"/>
    </source>
</evidence>
<feature type="region of interest" description="Disordered" evidence="2">
    <location>
        <begin position="1"/>
        <end position="99"/>
    </location>
</feature>
<feature type="domain" description="Nephrocystin 3-like N-terminal" evidence="4">
    <location>
        <begin position="215"/>
        <end position="362"/>
    </location>
</feature>
<dbReference type="Gene3D" id="3.40.50.300">
    <property type="entry name" value="P-loop containing nucleotide triphosphate hydrolases"/>
    <property type="match status" value="1"/>
</dbReference>
<evidence type="ECO:0000256" key="2">
    <source>
        <dbReference type="SAM" id="MobiDB-lite"/>
    </source>
</evidence>
<dbReference type="SUPFAM" id="SSF48403">
    <property type="entry name" value="Ankyrin repeat"/>
    <property type="match status" value="1"/>
</dbReference>
<dbReference type="SUPFAM" id="SSF52540">
    <property type="entry name" value="P-loop containing nucleoside triphosphate hydrolases"/>
    <property type="match status" value="1"/>
</dbReference>
<dbReference type="InterPro" id="IPR056884">
    <property type="entry name" value="NPHP3-like_N"/>
</dbReference>
<proteinExistence type="predicted"/>
<gene>
    <name evidence="5" type="ORF">FA13DRAFT_1734401</name>
</gene>
<name>A0A4Y7T617_COPMI</name>
<accession>A0A4Y7T617</accession>
<sequence length="1211" mass="134089">MKRGRSLSLAELQPETTKRAKTPMGERMPTSSSQELPGASWDVLLNPGPSLASGSSLRCPSPQPLTEHQAELSTGFVTSSNSGVPGLLPSPRPASNPPLLPQVLHTPNPEVSFGGTSPRSPLEAPAFPRFDDREPNIHFPDARTAFQGAHGFKIGAMNVTSVQGNQTNHITHVHPTPGGLPAIDVDDARRKIREWLDAPQFSAIHMAAIDQHTEDTGMWFIESDEFRQLKRGRGCILWCTGMPGAGKTILASTSIKDLEDSFEGEADVAVVYVYLRYTEDYTLCKVFAAFLDQLLEHDTVVLKVGPFYREKARKRVPCTSEKDALRIFKDALGCFAKVFAVIDGLDEALDRVKDGLLRALPSSGLNVKTNSNLNALAQHYPNLATELSERIKQQADGMFLLARLQLEALMWKSVSVEGLFEALEKLPSGLDDMYHLTLERISHQPGQVVSVAHRVLVWLLHKSASHKLVIEDIQHALAVSIETQTFDTARISPEDRILSSCCGLVVASKTDRGVRLIHYTARELLKATAFPTIPHPQAFLATTCLVFAAHHADVVQSGVPEDRSFPFLDYACTEWGGHAESSEHLGEPLHPSIVPSLLKCPVFPFLVEMFSESVTPTLHRIGSQRTGFDTTETVMLPSLTVACMYGLVDVVKSGSLPFSRTPTILSYSYRRTATPFHSATSFGHFDTFIALLSTYGTQGIPLWTSKELWLPPILHVVVESPRPGAPFLQQLFDLIDNPPSARIRLALSEFDINLQDDEGNTALILACQNTGEDVVRLLISRQGLEVGLRNTHGYDAFHSSADHPESGVALLLLTHFPTLDIEAADEDGITTLMTACRCGHQQVIDYIRTKKPDEWVRLIRRTDLEGRTALMFCSVFPSHRGPEKEAILRTLTENGADLHTRETKEGMTTFLYAIHRHYDDAEALITHILKPLLAYDPLVFDQRDSRGRTALMLGLRHYRPDETLLKFLISLCPTPEQYLNLRDADGHSALMHAIGEGSGRSSHNYGRVAAVKILLASPAIDICLPDPTGRGILEVTCSAKWLFTSYPGFISDSYFPILDPILQANDGWDVSLVRKAVIAAVREMHIPAVYRLLLEDWVAHSFAWSLDDPGTVTLLAQVSTREWSCRAPVSTVLYRLGLLEPALLDSGIDVSNHGGLAETFCRNQDRRDCEWHSDCQGIESVLPTLFSDRRSYTPDELERMIPRTRPIPHPK</sequence>
<dbReference type="EMBL" id="QPFP01000026">
    <property type="protein sequence ID" value="TEB29617.1"/>
    <property type="molecule type" value="Genomic_DNA"/>
</dbReference>
<dbReference type="InterPro" id="IPR054471">
    <property type="entry name" value="GPIID_WHD"/>
</dbReference>
<dbReference type="InterPro" id="IPR027417">
    <property type="entry name" value="P-loop_NTPase"/>
</dbReference>
<keyword evidence="6" id="KW-1185">Reference proteome</keyword>
<protein>
    <submittedName>
        <fullName evidence="5">Uncharacterized protein</fullName>
    </submittedName>
</protein>